<dbReference type="PANTHER" id="PTHR35869">
    <property type="entry name" value="OUTER-MEMBRANE LIPOPROTEIN CARRIER PROTEIN"/>
    <property type="match status" value="1"/>
</dbReference>
<proteinExistence type="inferred from homology"/>
<dbReference type="InterPro" id="IPR018323">
    <property type="entry name" value="OM_lipoprot_carrier_LolA_Pbac"/>
</dbReference>
<organism evidence="9">
    <name type="scientific">marine metagenome</name>
    <dbReference type="NCBI Taxonomy" id="408172"/>
    <lineage>
        <taxon>unclassified sequences</taxon>
        <taxon>metagenomes</taxon>
        <taxon>ecological metagenomes</taxon>
    </lineage>
</organism>
<dbReference type="EMBL" id="UINC01000015">
    <property type="protein sequence ID" value="SUZ47423.1"/>
    <property type="molecule type" value="Genomic_DNA"/>
</dbReference>
<dbReference type="CDD" id="cd16325">
    <property type="entry name" value="LolA"/>
    <property type="match status" value="1"/>
</dbReference>
<evidence type="ECO:0000256" key="1">
    <source>
        <dbReference type="ARBA" id="ARBA00004418"/>
    </source>
</evidence>
<evidence type="ECO:0000256" key="8">
    <source>
        <dbReference type="ARBA" id="ARBA00023186"/>
    </source>
</evidence>
<evidence type="ECO:0000256" key="4">
    <source>
        <dbReference type="ARBA" id="ARBA00014035"/>
    </source>
</evidence>
<keyword evidence="6" id="KW-0574">Periplasm</keyword>
<name>A0A381N1A5_9ZZZZ</name>
<accession>A0A381N1A5</accession>
<reference evidence="9" key="1">
    <citation type="submission" date="2018-05" db="EMBL/GenBank/DDBJ databases">
        <authorList>
            <person name="Lanie J.A."/>
            <person name="Ng W.-L."/>
            <person name="Kazmierczak K.M."/>
            <person name="Andrzejewski T.M."/>
            <person name="Davidsen T.M."/>
            <person name="Wayne K.J."/>
            <person name="Tettelin H."/>
            <person name="Glass J.I."/>
            <person name="Rusch D."/>
            <person name="Podicherti R."/>
            <person name="Tsui H.-C.T."/>
            <person name="Winkler M.E."/>
        </authorList>
    </citation>
    <scope>NUCLEOTIDE SEQUENCE</scope>
</reference>
<keyword evidence="5" id="KW-0813">Transport</keyword>
<evidence type="ECO:0000256" key="2">
    <source>
        <dbReference type="ARBA" id="ARBA00007615"/>
    </source>
</evidence>
<dbReference type="PANTHER" id="PTHR35869:SF1">
    <property type="entry name" value="OUTER-MEMBRANE LIPOPROTEIN CARRIER PROTEIN"/>
    <property type="match status" value="1"/>
</dbReference>
<comment type="subunit">
    <text evidence="3">Monomer.</text>
</comment>
<evidence type="ECO:0000256" key="3">
    <source>
        <dbReference type="ARBA" id="ARBA00011245"/>
    </source>
</evidence>
<keyword evidence="7" id="KW-0653">Protein transport</keyword>
<dbReference type="InterPro" id="IPR004564">
    <property type="entry name" value="OM_lipoprot_carrier_LolA-like"/>
</dbReference>
<evidence type="ECO:0000256" key="5">
    <source>
        <dbReference type="ARBA" id="ARBA00022448"/>
    </source>
</evidence>
<gene>
    <name evidence="9" type="ORF">METZ01_LOCUS277</name>
</gene>
<evidence type="ECO:0000256" key="6">
    <source>
        <dbReference type="ARBA" id="ARBA00022764"/>
    </source>
</evidence>
<dbReference type="SUPFAM" id="SSF89392">
    <property type="entry name" value="Prokaryotic lipoproteins and lipoprotein localization factors"/>
    <property type="match status" value="1"/>
</dbReference>
<dbReference type="Gene3D" id="2.50.20.10">
    <property type="entry name" value="Lipoprotein localisation LolA/LolB/LppX"/>
    <property type="match status" value="1"/>
</dbReference>
<dbReference type="NCBIfam" id="TIGR00547">
    <property type="entry name" value="lolA"/>
    <property type="match status" value="1"/>
</dbReference>
<comment type="subcellular location">
    <subcellularLocation>
        <location evidence="1">Periplasm</location>
    </subcellularLocation>
</comment>
<comment type="similarity">
    <text evidence="2">Belongs to the LolA family.</text>
</comment>
<protein>
    <recommendedName>
        <fullName evidence="4">Outer-membrane lipoprotein carrier protein</fullName>
    </recommendedName>
</protein>
<evidence type="ECO:0000313" key="9">
    <source>
        <dbReference type="EMBL" id="SUZ47423.1"/>
    </source>
</evidence>
<evidence type="ECO:0000256" key="7">
    <source>
        <dbReference type="ARBA" id="ARBA00022927"/>
    </source>
</evidence>
<dbReference type="GO" id="GO:0042953">
    <property type="term" value="P:lipoprotein transport"/>
    <property type="evidence" value="ECO:0007669"/>
    <property type="project" value="InterPro"/>
</dbReference>
<sequence length="218" mass="24694">MIHFIKSIVFIFILLSALIGHTETPEQQALDAVQKNYEKVLTFEAKFTQKSYVRMMNKTHDAKGTVSIKKPGKMKWTYGAPDIQVLISNGNTLWHYVSDEEQVTKVPIESIYTANTPALFLAGKGKLTQAFNVESVSLDKNPISITLTPKEDDQALSRLQLFANKKNYQITGSTVYDKLGNKTEIRFSQIKTNKNISEKTFQFQVPPNVEVLDYTKNP</sequence>
<dbReference type="GO" id="GO:0042597">
    <property type="term" value="C:periplasmic space"/>
    <property type="evidence" value="ECO:0007669"/>
    <property type="project" value="UniProtKB-SubCell"/>
</dbReference>
<dbReference type="InterPro" id="IPR029046">
    <property type="entry name" value="LolA/LolB/LppX"/>
</dbReference>
<dbReference type="Pfam" id="PF03548">
    <property type="entry name" value="LolA"/>
    <property type="match status" value="1"/>
</dbReference>
<dbReference type="AlphaFoldDB" id="A0A381N1A5"/>
<keyword evidence="8" id="KW-0143">Chaperone</keyword>